<gene>
    <name evidence="3" type="ORF">BEI61_04812</name>
</gene>
<protein>
    <submittedName>
        <fullName evidence="3">NPCBM-associated, NEW3 domain of alpha-galactosidase</fullName>
    </submittedName>
</protein>
<keyword evidence="1" id="KW-0472">Membrane</keyword>
<evidence type="ECO:0000256" key="1">
    <source>
        <dbReference type="SAM" id="Phobius"/>
    </source>
</evidence>
<dbReference type="Proteomes" id="UP000094067">
    <property type="component" value="Unassembled WGS sequence"/>
</dbReference>
<proteinExistence type="predicted"/>
<feature type="domain" description="Alpha-galactosidase NEW3" evidence="2">
    <location>
        <begin position="171"/>
        <end position="243"/>
    </location>
</feature>
<organism evidence="3 4">
    <name type="scientific">Eisenbergiella tayi</name>
    <dbReference type="NCBI Taxonomy" id="1432052"/>
    <lineage>
        <taxon>Bacteria</taxon>
        <taxon>Bacillati</taxon>
        <taxon>Bacillota</taxon>
        <taxon>Clostridia</taxon>
        <taxon>Lachnospirales</taxon>
        <taxon>Lachnospiraceae</taxon>
        <taxon>Eisenbergiella</taxon>
    </lineage>
</organism>
<dbReference type="RefSeq" id="WP_069154287.1">
    <property type="nucleotide sequence ID" value="NZ_MCGH01000003.1"/>
</dbReference>
<sequence length="397" mass="41367">MNGFAGSRRKTAMHIMAALVLPVLLLLGAGREVSAAGGLQMSTGYPGMSVTAGDELTFSLDFSNTTGAGMSVSLETVSLPEGWKGYFTGNGSEVSQVYVKSGDNDGKAVYNLTIPEEAAGGDYEVVLRAYTAGEASDTLTLNLKVTEEEVGGSSFRSEYSEQEGASGASFSFDATLVNNSATEQNYSFSSNAPAGWSVTFTPSGESSPVNSISMEPRKSQTITVGVTPAADAEAGAYTISCAAVSAGENLKTDLTATITGKYAMDVTTPSGRLSTEAYANKQKEVALKIVNNGNTDLTNVNLSSTAPDGWNVSFSQPVIDVIEAGASVEVTAYITPGEDALSGDYVVSVKASNSDTSDSAEFRISVKTETIWGVVGVLLIVCVFAGLGWVFHKYGRR</sequence>
<dbReference type="AlphaFoldDB" id="A0A1E3A5X3"/>
<dbReference type="EMBL" id="MCGH01000003">
    <property type="protein sequence ID" value="ODM04009.1"/>
    <property type="molecule type" value="Genomic_DNA"/>
</dbReference>
<dbReference type="PANTHER" id="PTHR39198:SF1">
    <property type="entry name" value="ALPHA-GALACTOSIDASE NEW3 DOMAIN-CONTAINING PROTEIN"/>
    <property type="match status" value="1"/>
</dbReference>
<feature type="transmembrane region" description="Helical" evidence="1">
    <location>
        <begin position="371"/>
        <end position="391"/>
    </location>
</feature>
<evidence type="ECO:0000259" key="2">
    <source>
        <dbReference type="Pfam" id="PF10633"/>
    </source>
</evidence>
<dbReference type="InterPro" id="IPR018905">
    <property type="entry name" value="A-galactase_NEW3"/>
</dbReference>
<dbReference type="PANTHER" id="PTHR39198">
    <property type="entry name" value="HYPOTHETICAL MEMBRANE PROTEIN, CONSERVED"/>
    <property type="match status" value="1"/>
</dbReference>
<dbReference type="InterPro" id="IPR013783">
    <property type="entry name" value="Ig-like_fold"/>
</dbReference>
<comment type="caution">
    <text evidence="3">The sequence shown here is derived from an EMBL/GenBank/DDBJ whole genome shotgun (WGS) entry which is preliminary data.</text>
</comment>
<keyword evidence="1" id="KW-1133">Transmembrane helix</keyword>
<reference evidence="3 4" key="1">
    <citation type="submission" date="2016-07" db="EMBL/GenBank/DDBJ databases">
        <title>Characterization of isolates of Eisenbergiella tayi derived from blood cultures, using whole genome sequencing.</title>
        <authorList>
            <person name="Burdz T."/>
            <person name="Wiebe D."/>
            <person name="Huynh C."/>
            <person name="Bernard K."/>
        </authorList>
    </citation>
    <scope>NUCLEOTIDE SEQUENCE [LARGE SCALE GENOMIC DNA]</scope>
    <source>
        <strain evidence="3 4">NML 110608</strain>
    </source>
</reference>
<dbReference type="Pfam" id="PF10633">
    <property type="entry name" value="NPCBM_assoc"/>
    <property type="match status" value="2"/>
</dbReference>
<keyword evidence="1" id="KW-0812">Transmembrane</keyword>
<evidence type="ECO:0000313" key="3">
    <source>
        <dbReference type="EMBL" id="ODM04009.1"/>
    </source>
</evidence>
<dbReference type="PATRIC" id="fig|1432052.4.peg.5344"/>
<name>A0A1E3A5X3_9FIRM</name>
<feature type="domain" description="Alpha-galactosidase NEW3" evidence="2">
    <location>
        <begin position="281"/>
        <end position="352"/>
    </location>
</feature>
<accession>A0A1E3A5X3</accession>
<dbReference type="Gene3D" id="2.60.40.10">
    <property type="entry name" value="Immunoglobulins"/>
    <property type="match status" value="1"/>
</dbReference>
<evidence type="ECO:0000313" key="4">
    <source>
        <dbReference type="Proteomes" id="UP000094067"/>
    </source>
</evidence>